<dbReference type="Gene3D" id="2.120.10.30">
    <property type="entry name" value="TolB, C-terminal domain"/>
    <property type="match status" value="1"/>
</dbReference>
<feature type="domain" description="OmpA-like" evidence="6">
    <location>
        <begin position="530"/>
        <end position="655"/>
    </location>
</feature>
<feature type="chain" id="PRO_5018607437" description="OmpA-like domain-containing protein" evidence="5">
    <location>
        <begin position="20"/>
        <end position="656"/>
    </location>
</feature>
<dbReference type="InterPro" id="IPR011042">
    <property type="entry name" value="6-blade_b-propeller_TolB-like"/>
</dbReference>
<proteinExistence type="predicted"/>
<dbReference type="InterPro" id="IPR011659">
    <property type="entry name" value="WD40"/>
</dbReference>
<dbReference type="PRINTS" id="PR01021">
    <property type="entry name" value="OMPADOMAIN"/>
</dbReference>
<dbReference type="SUPFAM" id="SSF103088">
    <property type="entry name" value="OmpA-like"/>
    <property type="match status" value="1"/>
</dbReference>
<dbReference type="EMBL" id="SACK01000005">
    <property type="protein sequence ID" value="RVU00453.1"/>
    <property type="molecule type" value="Genomic_DNA"/>
</dbReference>
<dbReference type="InterPro" id="IPR006665">
    <property type="entry name" value="OmpA-like"/>
</dbReference>
<dbReference type="SUPFAM" id="SSF49464">
    <property type="entry name" value="Carboxypeptidase regulatory domain-like"/>
    <property type="match status" value="1"/>
</dbReference>
<dbReference type="SUPFAM" id="SSF82171">
    <property type="entry name" value="DPP6 N-terminal domain-like"/>
    <property type="match status" value="1"/>
</dbReference>
<keyword evidence="3" id="KW-0998">Cell outer membrane</keyword>
<evidence type="ECO:0000256" key="3">
    <source>
        <dbReference type="ARBA" id="ARBA00023237"/>
    </source>
</evidence>
<dbReference type="Gene3D" id="3.30.1330.60">
    <property type="entry name" value="OmpA-like domain"/>
    <property type="match status" value="1"/>
</dbReference>
<dbReference type="Gene3D" id="2.60.40.1120">
    <property type="entry name" value="Carboxypeptidase-like, regulatory domain"/>
    <property type="match status" value="1"/>
</dbReference>
<dbReference type="CDD" id="cd07185">
    <property type="entry name" value="OmpA_C-like"/>
    <property type="match status" value="1"/>
</dbReference>
<comment type="subcellular location">
    <subcellularLocation>
        <location evidence="1">Cell outer membrane</location>
    </subcellularLocation>
</comment>
<evidence type="ECO:0000256" key="4">
    <source>
        <dbReference type="PROSITE-ProRule" id="PRU00473"/>
    </source>
</evidence>
<dbReference type="Pfam" id="PF07676">
    <property type="entry name" value="PD40"/>
    <property type="match status" value="1"/>
</dbReference>
<reference evidence="7 8" key="1">
    <citation type="submission" date="2019-01" db="EMBL/GenBank/DDBJ databases">
        <authorList>
            <person name="Chen W.-M."/>
        </authorList>
    </citation>
    <scope>NUCLEOTIDE SEQUENCE [LARGE SCALE GENOMIC DNA]</scope>
    <source>
        <strain evidence="7 8">YBJ-36</strain>
    </source>
</reference>
<evidence type="ECO:0000259" key="6">
    <source>
        <dbReference type="PROSITE" id="PS51123"/>
    </source>
</evidence>
<dbReference type="PROSITE" id="PS51123">
    <property type="entry name" value="OMPA_2"/>
    <property type="match status" value="1"/>
</dbReference>
<name>A0A3S2Y2K5_9SPHI</name>
<evidence type="ECO:0000313" key="8">
    <source>
        <dbReference type="Proteomes" id="UP000282759"/>
    </source>
</evidence>
<feature type="signal peptide" evidence="5">
    <location>
        <begin position="1"/>
        <end position="19"/>
    </location>
</feature>
<accession>A0A3S2Y2K5</accession>
<keyword evidence="2 4" id="KW-0472">Membrane</keyword>
<evidence type="ECO:0000256" key="5">
    <source>
        <dbReference type="SAM" id="SignalP"/>
    </source>
</evidence>
<evidence type="ECO:0000256" key="1">
    <source>
        <dbReference type="ARBA" id="ARBA00004442"/>
    </source>
</evidence>
<dbReference type="InterPro" id="IPR008969">
    <property type="entry name" value="CarboxyPept-like_regulatory"/>
</dbReference>
<comment type="caution">
    <text evidence="7">The sequence shown here is derived from an EMBL/GenBank/DDBJ whole genome shotgun (WGS) entry which is preliminary data.</text>
</comment>
<dbReference type="GO" id="GO:0009279">
    <property type="term" value="C:cell outer membrane"/>
    <property type="evidence" value="ECO:0007669"/>
    <property type="project" value="UniProtKB-SubCell"/>
</dbReference>
<dbReference type="Pfam" id="PF00691">
    <property type="entry name" value="OmpA"/>
    <property type="match status" value="1"/>
</dbReference>
<dbReference type="AlphaFoldDB" id="A0A3S2Y2K5"/>
<dbReference type="InterPro" id="IPR011990">
    <property type="entry name" value="TPR-like_helical_dom_sf"/>
</dbReference>
<keyword evidence="5" id="KW-0732">Signal</keyword>
<protein>
    <recommendedName>
        <fullName evidence="6">OmpA-like domain-containing protein</fullName>
    </recommendedName>
</protein>
<evidence type="ECO:0000256" key="2">
    <source>
        <dbReference type="ARBA" id="ARBA00023136"/>
    </source>
</evidence>
<organism evidence="7 8">
    <name type="scientific">Mucilaginibacter limnophilus</name>
    <dbReference type="NCBI Taxonomy" id="1932778"/>
    <lineage>
        <taxon>Bacteria</taxon>
        <taxon>Pseudomonadati</taxon>
        <taxon>Bacteroidota</taxon>
        <taxon>Sphingobacteriia</taxon>
        <taxon>Sphingobacteriales</taxon>
        <taxon>Sphingobacteriaceae</taxon>
        <taxon>Mucilaginibacter</taxon>
    </lineage>
</organism>
<gene>
    <name evidence="7" type="ORF">EOD41_13330</name>
</gene>
<evidence type="ECO:0000313" key="7">
    <source>
        <dbReference type="EMBL" id="RVU00453.1"/>
    </source>
</evidence>
<dbReference type="RefSeq" id="WP_127705693.1">
    <property type="nucleotide sequence ID" value="NZ_SACK01000005.1"/>
</dbReference>
<dbReference type="InterPro" id="IPR050330">
    <property type="entry name" value="Bact_OuterMem_StrucFunc"/>
</dbReference>
<dbReference type="PANTHER" id="PTHR30329:SF21">
    <property type="entry name" value="LIPOPROTEIN YIAD-RELATED"/>
    <property type="match status" value="1"/>
</dbReference>
<dbReference type="Proteomes" id="UP000282759">
    <property type="component" value="Unassembled WGS sequence"/>
</dbReference>
<dbReference type="Gene3D" id="1.25.40.10">
    <property type="entry name" value="Tetratricopeptide repeat domain"/>
    <property type="match status" value="1"/>
</dbReference>
<dbReference type="InterPro" id="IPR006664">
    <property type="entry name" value="OMP_bac"/>
</dbReference>
<keyword evidence="8" id="KW-1185">Reference proteome</keyword>
<sequence length="656" mass="74470">MKKLIFTLYLLALLIPAFAQFSGDDTKTLGDRAFKNKDYYEAAYYYKKAATGMNLTDDKAIPFQSSPKAEKSRKDDDKAYISYQLADSYRLYENYIEAEPWYARVLNEGYESKYPLARLWHGVCLRATQHFDDAIKELQQFTSSYKGESRYLEIANKEIANCNFAKQQYQYPVLVDAAKKQSNWNSDGSDYSVIKKDGNYWFTSSRFAKDDKKHINRIYSAGNGTTKPQIIIFNNDKDSNISELEYGTPSLNPGGNRMYFTRWYKEGSKITHAIYVADWVNNAWSTPKKLNANVNAEGFNTIQPFVTADGKQLYYVSNKPGGQGGDDVWVSDLSSDGNPINSRNLGAAINTEFNEQGPYFDIKNQRLVYSSKGFLGLGGYDLFESWNKNGKWTTPKNMGYPVNSAKDDLYYMPDDEKGEKFFISSDRESDCCLNILEAYNKQYIFSGIVTDCDNQKPLANVKVTFIDSLSKEVLKEITTDASARYAFNVTTRRPYNLKLEKKGYFTKVVPVPSSGNMRGDTLFNPDICLQAFEVDKPIVIQNVLYDFDKATLRPESKTLLNGLVAIMNDNPKIRVELAAHTDSKGSDAYNMKLSQERAKACVDYIISKGISNSRIYAKGYGETRPIAPNTLKNGKDNPAGRQLNRRTEFKVVKIEE</sequence>
<dbReference type="PANTHER" id="PTHR30329">
    <property type="entry name" value="STATOR ELEMENT OF FLAGELLAR MOTOR COMPLEX"/>
    <property type="match status" value="1"/>
</dbReference>
<dbReference type="SUPFAM" id="SSF48452">
    <property type="entry name" value="TPR-like"/>
    <property type="match status" value="1"/>
</dbReference>
<dbReference type="InterPro" id="IPR036737">
    <property type="entry name" value="OmpA-like_sf"/>
</dbReference>
<dbReference type="OrthoDB" id="9809364at2"/>